<keyword evidence="11" id="KW-1003">Cell membrane</keyword>
<evidence type="ECO:0000256" key="9">
    <source>
        <dbReference type="ARBA" id="ARBA00039103"/>
    </source>
</evidence>
<comment type="subcellular location">
    <subcellularLocation>
        <location evidence="11">Cell membrane</location>
    </subcellularLocation>
    <subcellularLocation>
        <location evidence="1">Membrane</location>
        <topology evidence="1">Multi-pass membrane protein</topology>
    </subcellularLocation>
</comment>
<comment type="similarity">
    <text evidence="2 11">Belongs to the cation transport ATPase (P-type) (TC 3.A.3) family. Type IB subfamily.</text>
</comment>
<evidence type="ECO:0000256" key="6">
    <source>
        <dbReference type="ARBA" id="ARBA00022967"/>
    </source>
</evidence>
<evidence type="ECO:0000256" key="4">
    <source>
        <dbReference type="ARBA" id="ARBA00022692"/>
    </source>
</evidence>
<accession>A0ABW4BKP1</accession>
<keyword evidence="3" id="KW-0104">Cadmium</keyword>
<evidence type="ECO:0000256" key="8">
    <source>
        <dbReference type="ARBA" id="ARBA00023136"/>
    </source>
</evidence>
<evidence type="ECO:0000256" key="2">
    <source>
        <dbReference type="ARBA" id="ARBA00006024"/>
    </source>
</evidence>
<dbReference type="Gene3D" id="3.40.50.1000">
    <property type="entry name" value="HAD superfamily/HAD-like"/>
    <property type="match status" value="1"/>
</dbReference>
<dbReference type="PRINTS" id="PR00120">
    <property type="entry name" value="HATPASE"/>
</dbReference>
<dbReference type="InterPro" id="IPR018303">
    <property type="entry name" value="ATPase_P-typ_P_site"/>
</dbReference>
<evidence type="ECO:0000256" key="3">
    <source>
        <dbReference type="ARBA" id="ARBA00022539"/>
    </source>
</evidence>
<evidence type="ECO:0000313" key="13">
    <source>
        <dbReference type="EMBL" id="MFD1410509.1"/>
    </source>
</evidence>
<dbReference type="InterPro" id="IPR023298">
    <property type="entry name" value="ATPase_P-typ_TM_dom_sf"/>
</dbReference>
<dbReference type="InterPro" id="IPR059000">
    <property type="entry name" value="ATPase_P-type_domA"/>
</dbReference>
<dbReference type="Pfam" id="PF00702">
    <property type="entry name" value="Hydrolase"/>
    <property type="match status" value="1"/>
</dbReference>
<feature type="transmembrane region" description="Helical" evidence="11">
    <location>
        <begin position="227"/>
        <end position="246"/>
    </location>
</feature>
<evidence type="ECO:0000256" key="1">
    <source>
        <dbReference type="ARBA" id="ARBA00004141"/>
    </source>
</evidence>
<dbReference type="CDD" id="cd07544">
    <property type="entry name" value="P-type_ATPase_HM"/>
    <property type="match status" value="1"/>
</dbReference>
<proteinExistence type="inferred from homology"/>
<keyword evidence="4 11" id="KW-0812">Transmembrane</keyword>
<keyword evidence="6" id="KW-1278">Translocase</keyword>
<dbReference type="SFLD" id="SFLDF00027">
    <property type="entry name" value="p-type_atpase"/>
    <property type="match status" value="1"/>
</dbReference>
<gene>
    <name evidence="13" type="ORF">ACFQ4R_02565</name>
</gene>
<evidence type="ECO:0000313" key="14">
    <source>
        <dbReference type="Proteomes" id="UP001597191"/>
    </source>
</evidence>
<evidence type="ECO:0000256" key="7">
    <source>
        <dbReference type="ARBA" id="ARBA00022989"/>
    </source>
</evidence>
<dbReference type="RefSeq" id="WP_125647657.1">
    <property type="nucleotide sequence ID" value="NZ_JBHTOH010000016.1"/>
</dbReference>
<dbReference type="SFLD" id="SFLDG00002">
    <property type="entry name" value="C1.7:_P-type_atpase_like"/>
    <property type="match status" value="1"/>
</dbReference>
<feature type="transmembrane region" description="Helical" evidence="11">
    <location>
        <begin position="252"/>
        <end position="273"/>
    </location>
</feature>
<evidence type="ECO:0000256" key="5">
    <source>
        <dbReference type="ARBA" id="ARBA00022723"/>
    </source>
</evidence>
<dbReference type="PROSITE" id="PS00154">
    <property type="entry name" value="ATPASE_E1_E2"/>
    <property type="match status" value="1"/>
</dbReference>
<dbReference type="InterPro" id="IPR008250">
    <property type="entry name" value="ATPase_P-typ_transduc_dom_A_sf"/>
</dbReference>
<dbReference type="InterPro" id="IPR044492">
    <property type="entry name" value="P_typ_ATPase_HD_dom"/>
</dbReference>
<dbReference type="NCBIfam" id="TIGR01525">
    <property type="entry name" value="ATPase-IB_hvy"/>
    <property type="match status" value="1"/>
</dbReference>
<evidence type="ECO:0000256" key="11">
    <source>
        <dbReference type="RuleBase" id="RU362081"/>
    </source>
</evidence>
<dbReference type="EC" id="7.2.2.21" evidence="9"/>
<feature type="domain" description="P-type ATPase A" evidence="12">
    <location>
        <begin position="112"/>
        <end position="211"/>
    </location>
</feature>
<dbReference type="SUPFAM" id="SSF81665">
    <property type="entry name" value="Calcium ATPase, transmembrane domain M"/>
    <property type="match status" value="1"/>
</dbReference>
<comment type="caution">
    <text evidence="11">Lacks conserved residue(s) required for the propagation of feature annotation.</text>
</comment>
<dbReference type="NCBIfam" id="TIGR01512">
    <property type="entry name" value="ATPase-IB2_Cd"/>
    <property type="match status" value="1"/>
</dbReference>
<dbReference type="InterPro" id="IPR023214">
    <property type="entry name" value="HAD_sf"/>
</dbReference>
<dbReference type="Gene3D" id="2.70.150.10">
    <property type="entry name" value="Calcium-transporting ATPase, cytoplasmic transduction domain A"/>
    <property type="match status" value="1"/>
</dbReference>
<reference evidence="14" key="1">
    <citation type="journal article" date="2019" name="Int. J. Syst. Evol. Microbiol.">
        <title>The Global Catalogue of Microorganisms (GCM) 10K type strain sequencing project: providing services to taxonomists for standard genome sequencing and annotation.</title>
        <authorList>
            <consortium name="The Broad Institute Genomics Platform"/>
            <consortium name="The Broad Institute Genome Sequencing Center for Infectious Disease"/>
            <person name="Wu L."/>
            <person name="Ma J."/>
        </authorList>
    </citation>
    <scope>NUCLEOTIDE SEQUENCE [LARGE SCALE GENOMIC DNA]</scope>
    <source>
        <strain evidence="14">CCM 8937</strain>
    </source>
</reference>
<evidence type="ECO:0000259" key="12">
    <source>
        <dbReference type="Pfam" id="PF00122"/>
    </source>
</evidence>
<dbReference type="SUPFAM" id="SSF56784">
    <property type="entry name" value="HAD-like"/>
    <property type="match status" value="1"/>
</dbReference>
<dbReference type="NCBIfam" id="TIGR01494">
    <property type="entry name" value="ATPase_P-type"/>
    <property type="match status" value="1"/>
</dbReference>
<protein>
    <recommendedName>
        <fullName evidence="9">Cd(2+)-exporting ATPase</fullName>
        <ecNumber evidence="9">7.2.2.21</ecNumber>
    </recommendedName>
</protein>
<keyword evidence="11" id="KW-0067">ATP-binding</keyword>
<sequence>MAHRKKFIAVLAIGVIALVLRFGFNLGLAAQIIVTVTGALLALSMFVEMIKTLRSGKYGVDLLAIMSIAATLIVGEYWASLMILVMLTGGDSLEDYAANKAGADLKNLLNNSPQIAHIKIDNKLVDRKIDEVKIDETAVIKPGESVPVDGIVIAGEGNFDESSMTGESRPVAKKIGSELLSGTVNGDTVITMRVTRTATDSQYQTIVKLVKESADKPAHFVRMADRYAVPFTIISLLIAGIAWIASGDPHRFAEVLVVASPCPLILAAPIALVSGMGRSSRNSIIIKSGTSIEKMAQAKSIFFDKTGTITTGHLNVISVHPATNISETELIQALGNLEINSAHIFARAIIRYVNDLPDFKHETVTNFSETNGQGVSGTYHDEIVKAGRRNFIAVDDAPQVELNEGESIIYVAINQKFAGYLTLADKTRTEAPTTMSALQHLGVTHLAMITGDKQETAEHIAEQVGITDVHAECLPQDKINLVVNTPAEQRPVMMVGDGVNDAPALAAADVGIAMGASGASAASESADAVILKDDLSKVETAIKISRETMNVARQSVLIGIFICVALMLIAAFGVIPALFGAMLQEVVDTTSILWSLRARKTRETKRVLQAETD</sequence>
<comment type="caution">
    <text evidence="13">The sequence shown here is derived from an EMBL/GenBank/DDBJ whole genome shotgun (WGS) entry which is preliminary data.</text>
</comment>
<keyword evidence="7 11" id="KW-1133">Transmembrane helix</keyword>
<name>A0ABW4BKP1_9LACO</name>
<dbReference type="InterPro" id="IPR027256">
    <property type="entry name" value="P-typ_ATPase_IB"/>
</dbReference>
<dbReference type="PANTHER" id="PTHR48085">
    <property type="entry name" value="CADMIUM/ZINC-TRANSPORTING ATPASE HMA2-RELATED"/>
    <property type="match status" value="1"/>
</dbReference>
<dbReference type="SUPFAM" id="SSF81653">
    <property type="entry name" value="Calcium ATPase, transduction domain A"/>
    <property type="match status" value="1"/>
</dbReference>
<keyword evidence="8 11" id="KW-0472">Membrane</keyword>
<keyword evidence="11" id="KW-0547">Nucleotide-binding</keyword>
<dbReference type="EMBL" id="JBHTOH010000016">
    <property type="protein sequence ID" value="MFD1410509.1"/>
    <property type="molecule type" value="Genomic_DNA"/>
</dbReference>
<dbReference type="InterPro" id="IPR051014">
    <property type="entry name" value="Cation_Transport_ATPase_IB"/>
</dbReference>
<dbReference type="PANTHER" id="PTHR48085:SF5">
    <property type="entry name" value="CADMIUM_ZINC-TRANSPORTING ATPASE HMA4-RELATED"/>
    <property type="match status" value="1"/>
</dbReference>
<dbReference type="PRINTS" id="PR00119">
    <property type="entry name" value="CATATPASE"/>
</dbReference>
<organism evidence="13 14">
    <name type="scientific">Lapidilactobacillus gannanensis</name>
    <dbReference type="NCBI Taxonomy" id="2486002"/>
    <lineage>
        <taxon>Bacteria</taxon>
        <taxon>Bacillati</taxon>
        <taxon>Bacillota</taxon>
        <taxon>Bacilli</taxon>
        <taxon>Lactobacillales</taxon>
        <taxon>Lactobacillaceae</taxon>
        <taxon>Lapidilactobacillus</taxon>
    </lineage>
</organism>
<dbReference type="InterPro" id="IPR023299">
    <property type="entry name" value="ATPase_P-typ_cyto_dom_N"/>
</dbReference>
<dbReference type="InterPro" id="IPR001757">
    <property type="entry name" value="P_typ_ATPase"/>
</dbReference>
<keyword evidence="5 11" id="KW-0479">Metal-binding</keyword>
<dbReference type="InterPro" id="IPR036412">
    <property type="entry name" value="HAD-like_sf"/>
</dbReference>
<dbReference type="Pfam" id="PF00122">
    <property type="entry name" value="E1-E2_ATPase"/>
    <property type="match status" value="1"/>
</dbReference>
<evidence type="ECO:0000256" key="10">
    <source>
        <dbReference type="ARBA" id="ARBA00049338"/>
    </source>
</evidence>
<dbReference type="SFLD" id="SFLDS00003">
    <property type="entry name" value="Haloacid_Dehalogenase"/>
    <property type="match status" value="1"/>
</dbReference>
<keyword evidence="14" id="KW-1185">Reference proteome</keyword>
<dbReference type="Proteomes" id="UP001597191">
    <property type="component" value="Unassembled WGS sequence"/>
</dbReference>
<feature type="transmembrane region" description="Helical" evidence="11">
    <location>
        <begin position="556"/>
        <end position="579"/>
    </location>
</feature>
<dbReference type="Gene3D" id="3.40.1110.10">
    <property type="entry name" value="Calcium-transporting ATPase, cytoplasmic domain N"/>
    <property type="match status" value="1"/>
</dbReference>
<comment type="catalytic activity">
    <reaction evidence="10">
        <text>Cd(2+)(in) + ATP + H2O = Cd(2+)(out) + ADP + phosphate + H(+)</text>
        <dbReference type="Rhea" id="RHEA:12132"/>
        <dbReference type="ChEBI" id="CHEBI:15377"/>
        <dbReference type="ChEBI" id="CHEBI:15378"/>
        <dbReference type="ChEBI" id="CHEBI:30616"/>
        <dbReference type="ChEBI" id="CHEBI:43474"/>
        <dbReference type="ChEBI" id="CHEBI:48775"/>
        <dbReference type="ChEBI" id="CHEBI:456216"/>
        <dbReference type="EC" id="7.2.2.21"/>
    </reaction>
</comment>